<dbReference type="SMART" id="SM00744">
    <property type="entry name" value="RINGv"/>
    <property type="match status" value="1"/>
</dbReference>
<reference evidence="7" key="1">
    <citation type="journal article" date="2021" name="Proc. Natl. Acad. Sci. U.S.A.">
        <title>Three genomes in the algal genus Volvox reveal the fate of a haploid sex-determining region after a transition to homothallism.</title>
        <authorList>
            <person name="Yamamoto K."/>
            <person name="Hamaji T."/>
            <person name="Kawai-Toyooka H."/>
            <person name="Matsuzaki R."/>
            <person name="Takahashi F."/>
            <person name="Nishimura Y."/>
            <person name="Kawachi M."/>
            <person name="Noguchi H."/>
            <person name="Minakuchi Y."/>
            <person name="Umen J.G."/>
            <person name="Toyoda A."/>
            <person name="Nozaki H."/>
        </authorList>
    </citation>
    <scope>NUCLEOTIDE SEQUENCE</scope>
    <source>
        <strain evidence="7">NIES-3785</strain>
        <strain evidence="6">NIES-3786</strain>
    </source>
</reference>
<evidence type="ECO:0000313" key="9">
    <source>
        <dbReference type="Proteomes" id="UP000747110"/>
    </source>
</evidence>
<keyword evidence="3" id="KW-0862">Zinc</keyword>
<dbReference type="Gene3D" id="3.30.40.10">
    <property type="entry name" value="Zinc/RING finger domain, C3HC4 (zinc finger)"/>
    <property type="match status" value="1"/>
</dbReference>
<dbReference type="PROSITE" id="PS51292">
    <property type="entry name" value="ZF_RING_CH"/>
    <property type="match status" value="1"/>
</dbReference>
<dbReference type="InterPro" id="IPR011016">
    <property type="entry name" value="Znf_RING-CH"/>
</dbReference>
<dbReference type="Proteomes" id="UP000747110">
    <property type="component" value="Unassembled WGS sequence"/>
</dbReference>
<protein>
    <recommendedName>
        <fullName evidence="5">RING-CH-type domain-containing protein</fullName>
    </recommendedName>
</protein>
<proteinExistence type="predicted"/>
<organism evidence="7 8">
    <name type="scientific">Volvox reticuliferus</name>
    <dbReference type="NCBI Taxonomy" id="1737510"/>
    <lineage>
        <taxon>Eukaryota</taxon>
        <taxon>Viridiplantae</taxon>
        <taxon>Chlorophyta</taxon>
        <taxon>core chlorophytes</taxon>
        <taxon>Chlorophyceae</taxon>
        <taxon>CS clade</taxon>
        <taxon>Chlamydomonadales</taxon>
        <taxon>Volvocaceae</taxon>
        <taxon>Volvox</taxon>
    </lineage>
</organism>
<feature type="compositionally biased region" description="Low complexity" evidence="4">
    <location>
        <begin position="169"/>
        <end position="181"/>
    </location>
</feature>
<feature type="compositionally biased region" description="Low complexity" evidence="4">
    <location>
        <begin position="240"/>
        <end position="255"/>
    </location>
</feature>
<feature type="compositionally biased region" description="Basic residues" evidence="4">
    <location>
        <begin position="208"/>
        <end position="226"/>
    </location>
</feature>
<feature type="region of interest" description="Disordered" evidence="4">
    <location>
        <begin position="169"/>
        <end position="255"/>
    </location>
</feature>
<dbReference type="SUPFAM" id="SSF57850">
    <property type="entry name" value="RING/U-box"/>
    <property type="match status" value="1"/>
</dbReference>
<gene>
    <name evidence="6" type="ORF">Vretifemale_6600</name>
    <name evidence="7" type="ORF">Vretimale_3247</name>
</gene>
<evidence type="ECO:0000256" key="2">
    <source>
        <dbReference type="ARBA" id="ARBA00022771"/>
    </source>
</evidence>
<dbReference type="Pfam" id="PF12906">
    <property type="entry name" value="RINGv"/>
    <property type="match status" value="1"/>
</dbReference>
<sequence length="255" mass="27835">MCQSEPSVSYESNVDDPECCWICLGEGGVLSRPCMCPRSVHPTCLARWQLQQAGRKEERSCRFCNASLPDWKAQLAPAPPAPVEPVMVVSLGGKAVKMRVKPGPEGMAQFRQQVRELFNIPPDVEFECSFKCKAPSGDTIQLDGLASYEAATHCASLMAAQRAATASRRAASAPPYAHRSAVPPQEIGATTPDEQQQQQLPQQQGPNGHHHSHHHSHSGHLAHHQYHISPPHSLATPTVSPSSNQQQHPQHQILV</sequence>
<dbReference type="GO" id="GO:0008270">
    <property type="term" value="F:zinc ion binding"/>
    <property type="evidence" value="ECO:0007669"/>
    <property type="project" value="UniProtKB-KW"/>
</dbReference>
<evidence type="ECO:0000256" key="4">
    <source>
        <dbReference type="SAM" id="MobiDB-lite"/>
    </source>
</evidence>
<dbReference type="InterPro" id="IPR013083">
    <property type="entry name" value="Znf_RING/FYVE/PHD"/>
</dbReference>
<dbReference type="EMBL" id="BNCP01000010">
    <property type="protein sequence ID" value="GIL77029.1"/>
    <property type="molecule type" value="Genomic_DNA"/>
</dbReference>
<keyword evidence="2" id="KW-0863">Zinc-finger</keyword>
<dbReference type="EMBL" id="BNCQ01000004">
    <property type="protein sequence ID" value="GIL97664.1"/>
    <property type="molecule type" value="Genomic_DNA"/>
</dbReference>
<dbReference type="AlphaFoldDB" id="A0A8J4D9B6"/>
<accession>A0A8J4D9B6</accession>
<name>A0A8J4D9B6_9CHLO</name>
<evidence type="ECO:0000313" key="7">
    <source>
        <dbReference type="EMBL" id="GIL97664.1"/>
    </source>
</evidence>
<keyword evidence="9" id="KW-1185">Reference proteome</keyword>
<evidence type="ECO:0000313" key="6">
    <source>
        <dbReference type="EMBL" id="GIL77029.1"/>
    </source>
</evidence>
<feature type="domain" description="RING-CH-type" evidence="5">
    <location>
        <begin position="12"/>
        <end position="71"/>
    </location>
</feature>
<keyword evidence="1" id="KW-0479">Metal-binding</keyword>
<evidence type="ECO:0000313" key="8">
    <source>
        <dbReference type="Proteomes" id="UP000722791"/>
    </source>
</evidence>
<feature type="compositionally biased region" description="Low complexity" evidence="4">
    <location>
        <begin position="195"/>
        <end position="207"/>
    </location>
</feature>
<comment type="caution">
    <text evidence="7">The sequence shown here is derived from an EMBL/GenBank/DDBJ whole genome shotgun (WGS) entry which is preliminary data.</text>
</comment>
<evidence type="ECO:0000256" key="3">
    <source>
        <dbReference type="ARBA" id="ARBA00022833"/>
    </source>
</evidence>
<dbReference type="OrthoDB" id="496970at2759"/>
<evidence type="ECO:0000256" key="1">
    <source>
        <dbReference type="ARBA" id="ARBA00022723"/>
    </source>
</evidence>
<dbReference type="Proteomes" id="UP000722791">
    <property type="component" value="Unassembled WGS sequence"/>
</dbReference>
<evidence type="ECO:0000259" key="5">
    <source>
        <dbReference type="PROSITE" id="PS51292"/>
    </source>
</evidence>